<dbReference type="eggNOG" id="ENOG502QPW2">
    <property type="taxonomic scope" value="Eukaryota"/>
</dbReference>
<dbReference type="HOGENOM" id="CLU_120274_0_0_1"/>
<dbReference type="PANTHER" id="PTHR43696:SF9">
    <property type="entry name" value="COILED-COIL DOMAIN-CONTAINING PROTEIN 157"/>
    <property type="match status" value="1"/>
</dbReference>
<dbReference type="Proteomes" id="UP000002279">
    <property type="component" value="Unplaced"/>
</dbReference>
<evidence type="ECO:0000313" key="1">
    <source>
        <dbReference type="Ensembl" id="ENSOANP00000030341.2"/>
    </source>
</evidence>
<proteinExistence type="predicted"/>
<dbReference type="Ensembl" id="ENSOANT00000039580.2">
    <property type="protein sequence ID" value="ENSOANP00000030341.2"/>
    <property type="gene ID" value="ENSOANG00000031775.2"/>
</dbReference>
<reference evidence="1" key="1">
    <citation type="submission" date="2025-08" db="UniProtKB">
        <authorList>
            <consortium name="Ensembl"/>
        </authorList>
    </citation>
    <scope>IDENTIFICATION</scope>
    <source>
        <strain evidence="1">Glennie</strain>
    </source>
</reference>
<name>K7E9Y4_ORNAN</name>
<keyword evidence="2" id="KW-1185">Reference proteome</keyword>
<dbReference type="STRING" id="9258.ENSOANP00000030341"/>
<evidence type="ECO:0008006" key="3">
    <source>
        <dbReference type="Google" id="ProtNLM"/>
    </source>
</evidence>
<accession>K7E9Y4</accession>
<dbReference type="Bgee" id="ENSOANG00000031775">
    <property type="expression patterns" value="Expressed in endometrium and 5 other cell types or tissues"/>
</dbReference>
<dbReference type="InParanoid" id="K7E9Y4"/>
<reference evidence="1" key="2">
    <citation type="submission" date="2025-09" db="UniProtKB">
        <authorList>
            <consortium name="Ensembl"/>
        </authorList>
    </citation>
    <scope>IDENTIFICATION</scope>
    <source>
        <strain evidence="1">Glennie</strain>
    </source>
</reference>
<dbReference type="PANTHER" id="PTHR43696">
    <property type="entry name" value="COILED-COIL DOMAIN-CONTAINING PROTEIN 157"/>
    <property type="match status" value="1"/>
</dbReference>
<dbReference type="InterPro" id="IPR029681">
    <property type="entry name" value="CCDC157"/>
</dbReference>
<dbReference type="AlphaFoldDB" id="K7E9Y4"/>
<protein>
    <recommendedName>
        <fullName evidence="3">Coiled-coil domain containing 157</fullName>
    </recommendedName>
</protein>
<evidence type="ECO:0000313" key="2">
    <source>
        <dbReference type="Proteomes" id="UP000002279"/>
    </source>
</evidence>
<dbReference type="OMA" id="GNPNCME"/>
<dbReference type="GeneTree" id="ENSGT00390000013684"/>
<sequence length="84" mass="9418">RTGQPSRAPACMDGLRQDLTDLQGAVLDVFSRAGVVRRPSWKFPDRLSCDLDLVALLDRYDHVDGDPEFSQLAHVVLLELVIDR</sequence>
<organism evidence="1 2">
    <name type="scientific">Ornithorhynchus anatinus</name>
    <name type="common">Duckbill platypus</name>
    <dbReference type="NCBI Taxonomy" id="9258"/>
    <lineage>
        <taxon>Eukaryota</taxon>
        <taxon>Metazoa</taxon>
        <taxon>Chordata</taxon>
        <taxon>Craniata</taxon>
        <taxon>Vertebrata</taxon>
        <taxon>Euteleostomi</taxon>
        <taxon>Mammalia</taxon>
        <taxon>Monotremata</taxon>
        <taxon>Ornithorhynchidae</taxon>
        <taxon>Ornithorhynchus</taxon>
    </lineage>
</organism>